<evidence type="ECO:0000313" key="1">
    <source>
        <dbReference type="EMBL" id="MEJ8633625.1"/>
    </source>
</evidence>
<evidence type="ECO:0000313" key="2">
    <source>
        <dbReference type="Proteomes" id="UP001377168"/>
    </source>
</evidence>
<protein>
    <submittedName>
        <fullName evidence="1">LuxR C-terminal-related transcriptional regulator</fullName>
    </submittedName>
</protein>
<accession>A0ACC6PQR1</accession>
<dbReference type="EMBL" id="JBBKAJ010000022">
    <property type="protein sequence ID" value="MEJ8633625.1"/>
    <property type="molecule type" value="Genomic_DNA"/>
</dbReference>
<sequence>MSTLSDEVWERWLQQTVAHPGRQSALLLLEGRAGTGKSRLVDRLLDSAEAGGRPRVVLTFTSSGVALTHHPARVPRTEPGATPVRERPDPVALPPRIHPDAAALAGDLEPLLESGGPVLLIADDVHRADSAGRDLLRGLLEQPPAGLATVLTYRPEELAEPGLVLGRAVAYPARLTVLRIRLEPLDADEVRRLVEDRLGPECCPPELVARIHERSAGVPQVVVDLVRQLEDAYGPRERYTAKDLDATGPPVRLAELAVGRLAALPEEHRAVARAAAVLDEPSSAADLYAVAALPGAAGREALVASLRGAVLLENDRDLYGFPSPLAGTALYGEMPGPLRQDMHRRAADVLAHRHPVPWARLAAHRHRGGQIRGWLKAVEHAAQQCAEAGAHQTAIDLLEQALSHPAVPRETRARLARLLAHSAVLGLHTDQTVQVLRQILDEQSLPPAVRGQIRLDLGLVLYNQAGRGLQGWVELEQAVDELAERPALAARAMSALAMPVMSSVPLERNLHWLEKVQKMAAGSHDDEARTAVDANCIAVLLEIGDPTAWDVLERLRGQTEQSDRLPHVARGLVNAADAALWLGHLSRVGELLEEGVDVAVRGGATYVEQDGRGTGLLLDWVTGTWDGLTTRARAFVAETGVMPGPAADARIVLGMLALAQGEWQQMAAWLSGEGHPLPVGSPLPHVAAASGALVRTALARGDLDSAASEAADAWDRLRDKGVWAWAAELAPWAVEATARAGRRQTAEAMTAEFEAGLKDTALPSPMAALSWCRGILLDTAGRPAEAVPHFQDATERYAAMPRPYAAILTAEAAASCVLAAAAEGGDSDPEALAAAVESLASCVERLTDMGAGWDAARVRATLRSHQPAAEQRPRGRPSYGDQLSPREQEVVDLASAGLTNREIATTLHLSPRTVEQHVSRARRKLESQTRQQLSRNRGTRGS</sequence>
<comment type="caution">
    <text evidence="1">The sequence shown here is derived from an EMBL/GenBank/DDBJ whole genome shotgun (WGS) entry which is preliminary data.</text>
</comment>
<reference evidence="1" key="1">
    <citation type="submission" date="2024-03" db="EMBL/GenBank/DDBJ databases">
        <title>Novel Streptomyces species of biotechnological and ecological value are a feature of Machair soil.</title>
        <authorList>
            <person name="Prole J.R."/>
            <person name="Goodfellow M."/>
            <person name="Allenby N."/>
            <person name="Ward A.C."/>
        </authorList>
    </citation>
    <scope>NUCLEOTIDE SEQUENCE</scope>
    <source>
        <strain evidence="1">MS2.AVA.5</strain>
    </source>
</reference>
<proteinExistence type="predicted"/>
<organism evidence="1 2">
    <name type="scientific">Streptomyces achmelvichensis</name>
    <dbReference type="NCBI Taxonomy" id="3134111"/>
    <lineage>
        <taxon>Bacteria</taxon>
        <taxon>Bacillati</taxon>
        <taxon>Actinomycetota</taxon>
        <taxon>Actinomycetes</taxon>
        <taxon>Kitasatosporales</taxon>
        <taxon>Streptomycetaceae</taxon>
        <taxon>Streptomyces</taxon>
    </lineage>
</organism>
<dbReference type="Proteomes" id="UP001377168">
    <property type="component" value="Unassembled WGS sequence"/>
</dbReference>
<gene>
    <name evidence="1" type="ORF">WKI67_09475</name>
</gene>
<keyword evidence="2" id="KW-1185">Reference proteome</keyword>
<name>A0ACC6PQR1_9ACTN</name>